<sequence>MTFVGNFVRRRLRTLLRTFSREEPDLQVKLGFTDTLFTLRNFRFDVSQLNQLLDGSILSFEGCTVDQLVIHLSVWSAPAIKIEIRGVNVKLSARETDEGSSRRMRPSCVTVADEIKKVLSSIDPEGCFLHEILEKMLDGTSQRSKLKTSFSNLILRHFRIQINGINVQVCFPGSSDLGWVLEINELRSDSENSGNLSVLRSSAAAVLFPLSRSSLTLSGNGFKIGYKRNDGRADLCAFDSLVMLITLHNLQLTDLIVRIPELSFSFRPTDLPVFMGLAKLSSKDSNSVRNGRYLWKVAARRTSLMISPHTNSFQNVVSAVILWLRYVNAYEYLLSLAGYSRKMPDESSLWKVSENKRHFRTARRKWETICNIERELPAEAITRARRVARYRTCLNSQNANDNDDESSLDGHFSCLFKITWVLAYFWSLISMAFWSIACFLSSKKLLTQELQTDRNNEDDSERVSLEFHAVVNLGKLSITFYPEKMISSFTTSKDSTGGHTSLNAVILCLSVDEFLVMHTVGSLTQCSSASCGKLKVESSSFSKTSRSMRSTKDPSTSAERNKKHMREDVITILEIDQAQPILLSNTDNNNGNDRHEGILHLQNLLRDMWSNWNSNCVKLDKSTLNIFDNPCLLVDIKSCIAFRDAGNQDSGLWKCSMVLGKLDIVLDYSSLFSMALLISQTQQSQSLLVDESTGGYHSISLVTGGVDSEMASYDEYGIYRRIIELSLHRIHPERQIQVGILVGGPQVKLLVEKAEEVDALNGQKDLLLFDFHDFEFVVWPTSKSDVVPSRMFQGPDSTRSDKPLLQELGISDTVIPSYERYVSQGWNSLSSHLGFSGFDCSFCKMAERKWSQFFVLRPVTICFSSLREHVYSFSEAVMGFSTGLDVSVLGLTIVSKPDDLNAYFQMLLSLVSGLSRGLSGSSSAGHPLGQDFLRSDTVHVEHEVEKIFCKTLFAIKASIKVKAIDVIFDVPAADEKFEKPKELADSRVWSSVQEACVELSCEEHRFLINVDLCDLQSILFRYRDIIWKSSGNFITESLPFRSHDIFFEACLSSCILSVCMDCSIPSALGDAGRMVDDSAGSPSTPNEPSTNRVQVQGEVDQLDSASNSSPSKSTPWVHIDLALIDLLVASCSTKNLLIEVHRSSNFVTSVSIGRKFQSVSCRVEGDLFVLEPEALIGLIHGYSAYLYFISSKMSVIQSSAPVLEKVEADSGVSDFSIPSQQAKWYLVEAFSIDVIQFAMGFVCVDEYGGIREIVLEITLHSSLDSAGREQKFLCEVSRLSVLSKILESVEKDINITQFSSPPFSESSSFLSGAPLDTSFQQRDVISSGDSTSVSGDFSGRREFSTNSNLHEEFHSSYKNYILEDLRVSASAKKLENTGHQFSQAWEGGCSVLGFDITISLSELQMVLSMLSSVAAVPGGESTPASSERPSFNSEPERGFESVVPDGAIVAIQDIHQHMFFTVEDRGDKCNVTGTLHYSLVGERALFRVTYHRHQGWNSSTLWFSLTSLYAKNSKGEPLRLNYHSSSDLVNVSGLYDNAPTLFRASVGESENYKGDIDWETYRKLVKDTFYLVNKKSDSAVAFIDGFPEFVRKPGNPFKFKVFRESLATRNITSVLPHETHESKTQSVMNSAPPSITVTVDVVSLTIVHELSETRDRFPLFRGSVDITQLTLQMLSSKARIVSTLNVLVLYFDAQTNQWRELIHPVDFSAFYRSTNQTQDLNNTMHKVPTHIYCRIGKLQVFLTELSLDMLLFVIGKLELAGPFSVKTSAILANCCKIENLTGLDLTCRFNEKQTATVGRKQTASIFLRHSINHQPETSPVAAVQLSSGNFITSSINVSLLEARTLAWRTRIVSLQDSRSHPGPFVVVDIKKGFEDGLSISVSPLTKIHNETSLPMEIRFQRSKQKRDYFASVPLKPGGSIDDSVAAFNAISLSGDLKKALTSLAVGNFSLSFRPESLESLFESEKTLASEWSEELEGGKAVRLTGIFDKLSYGVKRALSIKSVNISLTTTYCSVTSESQCVDKVHFLIHSVGREVSIIRPDASSDVSEKRNASIALREQKDIFLLPTVQVSNFLSSEAAIFLTETDQFTTMERHSIGKHARVQSGKTMDFYANPEMIYFRVTLTASQTSCKPVNSGQWVKKLQKQKNDAESLDVGLDFAGGKYWASLRLSLGKRGILEAAVFTSYILKNDSDCTLLFYPHDQKPLSREDLEKLGNVVPPESGLYLPQKTEGSWFLRSRKVSVVLADGHGATEAVLDLDALSGLTEISLGTKDESGFRYITRFGLSVQSISRKMLVPSRIVTFVPRHLVINESEETINIRQRYSQDDSVGIVTIKSKQRAALRLQEETTQRKELHLFENFIRKHGSDNANSLTFIQFRLNKENWSWSGPLCITSIGCFFLKFRKQSGETGRGAIEFASVNVTEEGSTLAVRFQKPPTTPPPYRIENFLSASLTYYQKDSSEIEVLGPGSEADYAWDDLTLPHKLVIIVEGMIPLRELSLDKVRPWKPLFKATQHRSIASHLMLEKKAKDNKTSYEKLSSTPMVKVGYEVYADGLTRVIRICEVSKSLKGDSVFHSRSKIQFRMTHLGIHLLEKVKQNAEEKTVMSFSPILVARLENLGLQSMFTDQQKFNQLCIEALNVDHKWEGAPFAAMLRQHQSDSSDGNGCLLKCVFVLASSGSNVTQVKHSSLVLQPINLNLDEETLMRVVAFWRSSLSTNTQSSQYYFDNFEIHPVKIIANFVPGSSYSSYNSSQETLRSLLHSVVKVPEIKNMVVELNGVLVTHALITVRELLLRCVKHYSWYAMRAIYIAKGSPLLPPAFASMFDDFSSSSLDAFFDPSRGLVNVPGLTVGTFKLLSKFINNKGLSGTRRYFGDLGKTIRTAGSNVIFVALTEISDSVLRGAEMKGLDGLVSGFHHGVLKLAMEPSVIGTALMEGGPDRTIKLDRSPGIDELYIEGYLQAMLDTMYRQEYLRVKVIDDQVFLKNLPPSNSLIDEMIDRVKDFLESRGLLKGDPSSSRPRHRLHGDKEWKVGPTLMTLCEHLFVSFAIRMLRQHATKVITGLRPKKEEAEAETNNETGSSTAIVPVISDKKKKKMKFMWKAGIGNFVASGIVAYIDGRLCRQIPNPIARRIVSGFLLSFLDRSSEQ</sequence>
<organism evidence="3">
    <name type="scientific">Noccaea caerulescens</name>
    <name type="common">Alpine penny-cress</name>
    <name type="synonym">Thlaspi caerulescens</name>
    <dbReference type="NCBI Taxonomy" id="107243"/>
    <lineage>
        <taxon>Eukaryota</taxon>
        <taxon>Viridiplantae</taxon>
        <taxon>Streptophyta</taxon>
        <taxon>Embryophyta</taxon>
        <taxon>Tracheophyta</taxon>
        <taxon>Spermatophyta</taxon>
        <taxon>Magnoliopsida</taxon>
        <taxon>eudicotyledons</taxon>
        <taxon>Gunneridae</taxon>
        <taxon>Pentapetalae</taxon>
        <taxon>rosids</taxon>
        <taxon>malvids</taxon>
        <taxon>Brassicales</taxon>
        <taxon>Brassicaceae</taxon>
        <taxon>Coluteocarpeae</taxon>
        <taxon>Noccaea</taxon>
    </lineage>
</organism>
<dbReference type="PANTHER" id="PTHR16166:SF130">
    <property type="entry name" value="PROTEIN SORTING-ASSOCIATED PROTEIN, PUTATIVE (DUF1162)-RELATED"/>
    <property type="match status" value="1"/>
</dbReference>
<dbReference type="InterPro" id="IPR026847">
    <property type="entry name" value="VPS13"/>
</dbReference>
<reference evidence="3" key="1">
    <citation type="submission" date="2016-07" db="EMBL/GenBank/DDBJ databases">
        <title>De novo transcriptome assembly of four accessions of the metal hyperaccumulator plant Noccaea caerulescens.</title>
        <authorList>
            <person name="Blande D."/>
            <person name="Halimaa P."/>
            <person name="Tervahauta A.I."/>
            <person name="Aarts M.G."/>
            <person name="Karenlampi S.O."/>
        </authorList>
    </citation>
    <scope>NUCLEOTIDE SEQUENCE</scope>
</reference>
<name>A0A1J3I0X5_NOCCA</name>
<gene>
    <name evidence="3" type="ORF">LE_TR13018_c0_g1_i1_g.42118</name>
</gene>
<dbReference type="InterPro" id="IPR009543">
    <property type="entry name" value="VPS13_VAB"/>
</dbReference>
<evidence type="ECO:0000313" key="3">
    <source>
        <dbReference type="EMBL" id="JAU74159.1"/>
    </source>
</evidence>
<feature type="region of interest" description="Disordered" evidence="1">
    <location>
        <begin position="542"/>
        <end position="562"/>
    </location>
</feature>
<dbReference type="GO" id="GO:0006623">
    <property type="term" value="P:protein targeting to vacuole"/>
    <property type="evidence" value="ECO:0007669"/>
    <property type="project" value="TreeGrafter"/>
</dbReference>
<dbReference type="GO" id="GO:0045053">
    <property type="term" value="P:protein retention in Golgi apparatus"/>
    <property type="evidence" value="ECO:0007669"/>
    <property type="project" value="TreeGrafter"/>
</dbReference>
<proteinExistence type="predicted"/>
<accession>A0A1J3I0X5</accession>
<protein>
    <submittedName>
        <fullName evidence="3">Vacuolar protein sorting-associated protein 13b</fullName>
    </submittedName>
</protein>
<dbReference type="EMBL" id="GEVL01003182">
    <property type="protein sequence ID" value="JAU74159.1"/>
    <property type="molecule type" value="Transcribed_RNA"/>
</dbReference>
<evidence type="ECO:0000259" key="2">
    <source>
        <dbReference type="Pfam" id="PF25036"/>
    </source>
</evidence>
<dbReference type="PANTHER" id="PTHR16166">
    <property type="entry name" value="VACUOLAR PROTEIN SORTING-ASSOCIATED PROTEIN VPS13"/>
    <property type="match status" value="1"/>
</dbReference>
<feature type="compositionally biased region" description="Polar residues" evidence="1">
    <location>
        <begin position="1422"/>
        <end position="1433"/>
    </location>
</feature>
<feature type="region of interest" description="Disordered" evidence="1">
    <location>
        <begin position="1418"/>
        <end position="1437"/>
    </location>
</feature>
<dbReference type="Pfam" id="PF25036">
    <property type="entry name" value="VPS13_VAB"/>
    <property type="match status" value="1"/>
</dbReference>
<evidence type="ECO:0000256" key="1">
    <source>
        <dbReference type="SAM" id="MobiDB-lite"/>
    </source>
</evidence>
<feature type="domain" description="Vacuolar protein sorting-associated protein 13 VPS13 adaptor binding" evidence="2">
    <location>
        <begin position="2061"/>
        <end position="2476"/>
    </location>
</feature>